<reference evidence="1 2" key="1">
    <citation type="submission" date="2017-07" db="EMBL/GenBank/DDBJ databases">
        <title>Shotgun whole genome sequences of three halophilic bacterial isolates.</title>
        <authorList>
            <person name="Pozzo T."/>
            <person name="Higdon S.M."/>
            <person name="Quillaguaman J."/>
        </authorList>
    </citation>
    <scope>NUCLEOTIDE SEQUENCE [LARGE SCALE GENOMIC DNA]</scope>
    <source>
        <strain evidence="1 2">BU-1</strain>
    </source>
</reference>
<gene>
    <name evidence="1" type="ORF">CFN03_08630</name>
</gene>
<protein>
    <submittedName>
        <fullName evidence="1">Uncharacterized protein</fullName>
    </submittedName>
</protein>
<sequence length="61" mass="6870">MKAQSIEQIKDILTSSNYDNHILVFSGGKLTVQELSPYGKVEITSHDNKAKQITVTENHRL</sequence>
<dbReference type="EMBL" id="NPEZ01000003">
    <property type="protein sequence ID" value="OZT77131.1"/>
    <property type="molecule type" value="Genomic_DNA"/>
</dbReference>
<accession>A0A265E6B2</accession>
<dbReference type="RefSeq" id="WP_094906654.1">
    <property type="nucleotide sequence ID" value="NZ_NPEZ01000003.1"/>
</dbReference>
<evidence type="ECO:0000313" key="1">
    <source>
        <dbReference type="EMBL" id="OZT77131.1"/>
    </source>
</evidence>
<evidence type="ECO:0000313" key="2">
    <source>
        <dbReference type="Proteomes" id="UP000216682"/>
    </source>
</evidence>
<comment type="caution">
    <text evidence="1">The sequence shown here is derived from an EMBL/GenBank/DDBJ whole genome shotgun (WGS) entry which is preliminary data.</text>
</comment>
<organism evidence="1 2">
    <name type="scientific">Salinicoccus roseus</name>
    <dbReference type="NCBI Taxonomy" id="45670"/>
    <lineage>
        <taxon>Bacteria</taxon>
        <taxon>Bacillati</taxon>
        <taxon>Bacillota</taxon>
        <taxon>Bacilli</taxon>
        <taxon>Bacillales</taxon>
        <taxon>Staphylococcaceae</taxon>
        <taxon>Salinicoccus</taxon>
    </lineage>
</organism>
<dbReference type="AlphaFoldDB" id="A0A265E6B2"/>
<name>A0A265E6B2_9STAP</name>
<proteinExistence type="predicted"/>
<dbReference type="Proteomes" id="UP000216682">
    <property type="component" value="Unassembled WGS sequence"/>
</dbReference>